<keyword evidence="2" id="KW-1185">Reference proteome</keyword>
<dbReference type="Proteomes" id="UP000075583">
    <property type="component" value="Unassembled WGS sequence"/>
</dbReference>
<dbReference type="STRING" id="279360.MB14_14070"/>
<dbReference type="AlphaFoldDB" id="A0A150XSJ7"/>
<reference evidence="1" key="1">
    <citation type="submission" date="2016-01" db="EMBL/GenBank/DDBJ databases">
        <title>Genome sequencing of Roseivirga ehrenbergii KMM 6017.</title>
        <authorList>
            <person name="Selvaratnam C."/>
            <person name="Thevarajoo S."/>
            <person name="Goh K.M."/>
            <person name="Ee R."/>
            <person name="Chan K.-G."/>
            <person name="Chong C.S."/>
        </authorList>
    </citation>
    <scope>NUCLEOTIDE SEQUENCE [LARGE SCALE GENOMIC DNA]</scope>
    <source>
        <strain evidence="1">KMM 6017</strain>
    </source>
</reference>
<sequence length="150" mass="16930">MSHNQPEGYFKLKNKNIMKTTFKLSVVLIIFISACSPKINYIGNQYNPTSEVELFFDSKDIKREYTVMGFMQNEGREFANDPEDIKVALIEEAKKRGADAILFGDGYQELINSTDGIGFGEKIGNGDVLGLNSGFVNRVKVFKVKLIKYQ</sequence>
<name>A0A150XSJ7_ROSEK</name>
<organism evidence="1 2">
    <name type="scientific">Roseivirga ehrenbergii (strain DSM 102268 / JCM 13514 / KCTC 12282 / NCIMB 14502 / KMM 6017)</name>
    <dbReference type="NCBI Taxonomy" id="279360"/>
    <lineage>
        <taxon>Bacteria</taxon>
        <taxon>Pseudomonadati</taxon>
        <taxon>Bacteroidota</taxon>
        <taxon>Cytophagia</taxon>
        <taxon>Cytophagales</taxon>
        <taxon>Roseivirgaceae</taxon>
        <taxon>Roseivirga</taxon>
    </lineage>
</organism>
<proteinExistence type="predicted"/>
<evidence type="ECO:0000313" key="1">
    <source>
        <dbReference type="EMBL" id="KYG81703.1"/>
    </source>
</evidence>
<protein>
    <submittedName>
        <fullName evidence="1">Uncharacterized protein</fullName>
    </submittedName>
</protein>
<comment type="caution">
    <text evidence="1">The sequence shown here is derived from an EMBL/GenBank/DDBJ whole genome shotgun (WGS) entry which is preliminary data.</text>
</comment>
<evidence type="ECO:0000313" key="2">
    <source>
        <dbReference type="Proteomes" id="UP000075583"/>
    </source>
</evidence>
<dbReference type="EMBL" id="LQZQ01000002">
    <property type="protein sequence ID" value="KYG81703.1"/>
    <property type="molecule type" value="Genomic_DNA"/>
</dbReference>
<accession>A0A150XSJ7</accession>
<gene>
    <name evidence="1" type="ORF">MB14_14070</name>
</gene>